<gene>
    <name evidence="2" type="ORF">TREES_T100011216</name>
</gene>
<evidence type="ECO:0000256" key="1">
    <source>
        <dbReference type="SAM" id="MobiDB-lite"/>
    </source>
</evidence>
<feature type="region of interest" description="Disordered" evidence="1">
    <location>
        <begin position="97"/>
        <end position="126"/>
    </location>
</feature>
<dbReference type="Proteomes" id="UP000011518">
    <property type="component" value="Unassembled WGS sequence"/>
</dbReference>
<name>M0QSI4_TUPCH</name>
<accession>M0QSI4</accession>
<sequence length="126" mass="14280">MSRQRLSLYGRSERQELSELVKDRMKHLGLPTTGYGMLDVANLTASDVMNRVNLGYLQDEMNDQQNTLSYVLINPPPDTRLEPNDIVYLIRSDPLAHVASSPQSRKSSRSNKLSSCDPETRDETQL</sequence>
<protein>
    <submittedName>
        <fullName evidence="2">Potassium channel subfamily T member 1</fullName>
    </submittedName>
</protein>
<evidence type="ECO:0000313" key="2">
    <source>
        <dbReference type="EMBL" id="ELV13148.1"/>
    </source>
</evidence>
<dbReference type="EMBL" id="KB362898">
    <property type="protein sequence ID" value="ELV13148.1"/>
    <property type="molecule type" value="Genomic_DNA"/>
</dbReference>
<reference evidence="3" key="1">
    <citation type="submission" date="2012-07" db="EMBL/GenBank/DDBJ databases">
        <title>Genome of the Chinese tree shrew, a rising model animal genetically related to primates.</title>
        <authorList>
            <person name="Zhang G."/>
            <person name="Fan Y."/>
            <person name="Yao Y."/>
            <person name="Huang Z."/>
        </authorList>
    </citation>
    <scope>NUCLEOTIDE SEQUENCE [LARGE SCALE GENOMIC DNA]</scope>
</reference>
<keyword evidence="2" id="KW-0406">Ion transport</keyword>
<keyword evidence="2" id="KW-0813">Transport</keyword>
<dbReference type="STRING" id="246437.M0QSI4"/>
<feature type="compositionally biased region" description="Low complexity" evidence="1">
    <location>
        <begin position="100"/>
        <end position="115"/>
    </location>
</feature>
<evidence type="ECO:0000313" key="3">
    <source>
        <dbReference type="Proteomes" id="UP000011518"/>
    </source>
</evidence>
<proteinExistence type="predicted"/>
<keyword evidence="2" id="KW-0407">Ion channel</keyword>
<dbReference type="InParanoid" id="M0QSI4"/>
<dbReference type="eggNOG" id="KOG3193">
    <property type="taxonomic scope" value="Eukaryota"/>
</dbReference>
<dbReference type="GO" id="GO:0034220">
    <property type="term" value="P:monoatomic ion transmembrane transport"/>
    <property type="evidence" value="ECO:0007669"/>
    <property type="project" value="UniProtKB-KW"/>
</dbReference>
<dbReference type="AlphaFoldDB" id="M0QSI4"/>
<reference evidence="3" key="2">
    <citation type="journal article" date="2013" name="Nat. Commun.">
        <title>Genome of the Chinese tree shrew.</title>
        <authorList>
            <person name="Fan Y."/>
            <person name="Huang Z.Y."/>
            <person name="Cao C.C."/>
            <person name="Chen C.S."/>
            <person name="Chen Y.X."/>
            <person name="Fan D.D."/>
            <person name="He J."/>
            <person name="Hou H.L."/>
            <person name="Hu L."/>
            <person name="Hu X.T."/>
            <person name="Jiang X.T."/>
            <person name="Lai R."/>
            <person name="Lang Y.S."/>
            <person name="Liang B."/>
            <person name="Liao S.G."/>
            <person name="Mu D."/>
            <person name="Ma Y.Y."/>
            <person name="Niu Y.Y."/>
            <person name="Sun X.Q."/>
            <person name="Xia J.Q."/>
            <person name="Xiao J."/>
            <person name="Xiong Z.Q."/>
            <person name="Xu L."/>
            <person name="Yang L."/>
            <person name="Zhang Y."/>
            <person name="Zhao W."/>
            <person name="Zhao X.D."/>
            <person name="Zheng Y.T."/>
            <person name="Zhou J.M."/>
            <person name="Zhu Y.B."/>
            <person name="Zhang G.J."/>
            <person name="Wang J."/>
            <person name="Yao Y.G."/>
        </authorList>
    </citation>
    <scope>NUCLEOTIDE SEQUENCE [LARGE SCALE GENOMIC DNA]</scope>
</reference>
<organism evidence="2 3">
    <name type="scientific">Tupaia chinensis</name>
    <name type="common">Chinese tree shrew</name>
    <name type="synonym">Tupaia belangeri chinensis</name>
    <dbReference type="NCBI Taxonomy" id="246437"/>
    <lineage>
        <taxon>Eukaryota</taxon>
        <taxon>Metazoa</taxon>
        <taxon>Chordata</taxon>
        <taxon>Craniata</taxon>
        <taxon>Vertebrata</taxon>
        <taxon>Euteleostomi</taxon>
        <taxon>Mammalia</taxon>
        <taxon>Eutheria</taxon>
        <taxon>Euarchontoglires</taxon>
        <taxon>Scandentia</taxon>
        <taxon>Tupaiidae</taxon>
        <taxon>Tupaia</taxon>
    </lineage>
</organism>
<keyword evidence="3" id="KW-1185">Reference proteome</keyword>